<dbReference type="Gene3D" id="3.20.20.410">
    <property type="entry name" value="Protein of unknown function UPF0759"/>
    <property type="match status" value="1"/>
</dbReference>
<dbReference type="Pfam" id="PF01904">
    <property type="entry name" value="DUF72"/>
    <property type="match status" value="1"/>
</dbReference>
<proteinExistence type="predicted"/>
<dbReference type="PANTHER" id="PTHR30348:SF4">
    <property type="entry name" value="DUF72 DOMAIN-CONTAINING PROTEIN"/>
    <property type="match status" value="1"/>
</dbReference>
<protein>
    <submittedName>
        <fullName evidence="1">DUF72 domain-containing protein</fullName>
    </submittedName>
</protein>
<dbReference type="EMBL" id="CP139558">
    <property type="protein sequence ID" value="WPU95586.1"/>
    <property type="molecule type" value="Genomic_DNA"/>
</dbReference>
<dbReference type="Proteomes" id="UP001324380">
    <property type="component" value="Chromosome"/>
</dbReference>
<sequence>MEGEFFGGTSGLQIDQPKRNFPPEHSHLSRLSYYALQENSIEINSSFYKIPRVKTINRWASEAGSGFRFTFKLWKGITHQKNLLFRTEDVHHFMEAIWLPETQRGCLLVQFPPSLQVSANPQFLELLAVAKTYDWPIAVEFRHPSWYKDDIFESLNQHQATMVLQDMPKSATPMEITADRLVYLRFHGPSGNYKGSYGESFLYEYASYIREWQQEGKTVYAYFNNTAGAALENLHFLKRCLAEQSYY</sequence>
<evidence type="ECO:0000313" key="1">
    <source>
        <dbReference type="EMBL" id="WPU95586.1"/>
    </source>
</evidence>
<accession>A0ABZ0TS47</accession>
<evidence type="ECO:0000313" key="2">
    <source>
        <dbReference type="Proteomes" id="UP001324380"/>
    </source>
</evidence>
<dbReference type="PANTHER" id="PTHR30348">
    <property type="entry name" value="UNCHARACTERIZED PROTEIN YECE"/>
    <property type="match status" value="1"/>
</dbReference>
<reference evidence="1 2" key="1">
    <citation type="submission" date="2023-11" db="EMBL/GenBank/DDBJ databases">
        <title>Analysis of the Genomes of Mucilaginibacter gossypii cycad 4 and M. sabulilitoris SNA2: microbes with the potential for plant growth promotion.</title>
        <authorList>
            <person name="Hirsch A.M."/>
            <person name="Humm E."/>
            <person name="Rubbi M."/>
            <person name="Del Vecchio G."/>
            <person name="Ha S.M."/>
            <person name="Pellegrini M."/>
            <person name="Gunsalus R.P."/>
        </authorList>
    </citation>
    <scope>NUCLEOTIDE SEQUENCE [LARGE SCALE GENOMIC DNA]</scope>
    <source>
        <strain evidence="1 2">SNA2</strain>
    </source>
</reference>
<dbReference type="RefSeq" id="WP_321564694.1">
    <property type="nucleotide sequence ID" value="NZ_CP139558.1"/>
</dbReference>
<gene>
    <name evidence="1" type="ORF">SNE25_08625</name>
</gene>
<organism evidence="1 2">
    <name type="scientific">Mucilaginibacter sabulilitoris</name>
    <dbReference type="NCBI Taxonomy" id="1173583"/>
    <lineage>
        <taxon>Bacteria</taxon>
        <taxon>Pseudomonadati</taxon>
        <taxon>Bacteroidota</taxon>
        <taxon>Sphingobacteriia</taxon>
        <taxon>Sphingobacteriales</taxon>
        <taxon>Sphingobacteriaceae</taxon>
        <taxon>Mucilaginibacter</taxon>
    </lineage>
</organism>
<keyword evidence="2" id="KW-1185">Reference proteome</keyword>
<dbReference type="InterPro" id="IPR002763">
    <property type="entry name" value="DUF72"/>
</dbReference>
<name>A0ABZ0TS47_9SPHI</name>
<dbReference type="InterPro" id="IPR036520">
    <property type="entry name" value="UPF0759_sf"/>
</dbReference>
<dbReference type="SUPFAM" id="SSF117396">
    <property type="entry name" value="TM1631-like"/>
    <property type="match status" value="1"/>
</dbReference>